<dbReference type="PANTHER" id="PTHR12537:SF12">
    <property type="entry name" value="MATERNAL PROTEIN PUMILIO"/>
    <property type="match status" value="1"/>
</dbReference>
<dbReference type="SMART" id="SM00025">
    <property type="entry name" value="Pumilio"/>
    <property type="match status" value="2"/>
</dbReference>
<proteinExistence type="predicted"/>
<evidence type="ECO:0000256" key="3">
    <source>
        <dbReference type="SAM" id="MobiDB-lite"/>
    </source>
</evidence>
<name>A0AAF0J0C6_9BASI</name>
<sequence length="503" mass="56064">MTQALTEVLRLEAIRHLEERWEGMEKWVNERMRVVEMQLMHMERQFWKRSHSMVLRGPPSTPLSSVETSSVSSRSSIAPYSDTPSIESLGPLDCSDTPSTPDSLSTSCLYSIVEDKESPLPEPPASQGAETHMAAADLPRIWAPPPSPPAALPDHVNIEVKLRALIGSDRPELSAELQRFLKHGSPALRSSLLEHMQALLIPLVQDRFGHFLVMRALRLEPSLGAHLRGFSSTMIRHPYGAQVVLCMLGQETGLHDQVLTDLLACHLRDVLLLPEALPVWRKVFSTPWEDPSLLRRLRDAVSDALQGQWVATVNSEDGSALCQSLVEHHWLRDHDSGVQELLDHFLDIACHQWGVWVIQHMLEHGTPIMRAAIAHHLLQTTSIVSLSSYGSKAIQSALHWCGAPFQQQYAERLCQLSGPIRASRTSGTVPRPLLIDLAAAQHGLPIITEVCAYPLTQLLTTAHPMRRSLMIRLVERHASFLQGNRSGARVCLLCDRARAMARS</sequence>
<dbReference type="GO" id="GO:0003730">
    <property type="term" value="F:mRNA 3'-UTR binding"/>
    <property type="evidence" value="ECO:0007669"/>
    <property type="project" value="TreeGrafter"/>
</dbReference>
<feature type="repeat" description="Pumilio" evidence="2">
    <location>
        <begin position="340"/>
        <end position="375"/>
    </location>
</feature>
<feature type="region of interest" description="Disordered" evidence="3">
    <location>
        <begin position="57"/>
        <end position="101"/>
    </location>
</feature>
<feature type="compositionally biased region" description="Low complexity" evidence="3">
    <location>
        <begin position="62"/>
        <end position="81"/>
    </location>
</feature>
<evidence type="ECO:0000313" key="4">
    <source>
        <dbReference type="EMBL" id="WFD23348.1"/>
    </source>
</evidence>
<dbReference type="GO" id="GO:0005737">
    <property type="term" value="C:cytoplasm"/>
    <property type="evidence" value="ECO:0007669"/>
    <property type="project" value="TreeGrafter"/>
</dbReference>
<dbReference type="InterPro" id="IPR011989">
    <property type="entry name" value="ARM-like"/>
</dbReference>
<keyword evidence="1" id="KW-0677">Repeat</keyword>
<feature type="compositionally biased region" description="Low complexity" evidence="3">
    <location>
        <begin position="91"/>
        <end position="101"/>
    </location>
</feature>
<accession>A0AAF0J0C6</accession>
<dbReference type="AlphaFoldDB" id="A0AAF0J0C6"/>
<dbReference type="Pfam" id="PF00806">
    <property type="entry name" value="PUF"/>
    <property type="match status" value="2"/>
</dbReference>
<dbReference type="SUPFAM" id="SSF48371">
    <property type="entry name" value="ARM repeat"/>
    <property type="match status" value="1"/>
</dbReference>
<keyword evidence="5" id="KW-1185">Reference proteome</keyword>
<evidence type="ECO:0000256" key="1">
    <source>
        <dbReference type="ARBA" id="ARBA00022737"/>
    </source>
</evidence>
<dbReference type="GO" id="GO:0000288">
    <property type="term" value="P:nuclear-transcribed mRNA catabolic process, deadenylation-dependent decay"/>
    <property type="evidence" value="ECO:0007669"/>
    <property type="project" value="TreeGrafter"/>
</dbReference>
<dbReference type="Gene3D" id="1.25.10.10">
    <property type="entry name" value="Leucine-rich Repeat Variant"/>
    <property type="match status" value="1"/>
</dbReference>
<dbReference type="InterPro" id="IPR001313">
    <property type="entry name" value="Pumilio_RNA-bd_rpt"/>
</dbReference>
<dbReference type="PROSITE" id="PS50302">
    <property type="entry name" value="PUM"/>
    <property type="match status" value="1"/>
</dbReference>
<protein>
    <submittedName>
        <fullName evidence="4">Uncharacterized protein</fullName>
    </submittedName>
</protein>
<dbReference type="EMBL" id="CP119902">
    <property type="protein sequence ID" value="WFD23348.1"/>
    <property type="molecule type" value="Genomic_DNA"/>
</dbReference>
<organism evidence="4 5">
    <name type="scientific">Malassezia equina</name>
    <dbReference type="NCBI Taxonomy" id="1381935"/>
    <lineage>
        <taxon>Eukaryota</taxon>
        <taxon>Fungi</taxon>
        <taxon>Dikarya</taxon>
        <taxon>Basidiomycota</taxon>
        <taxon>Ustilaginomycotina</taxon>
        <taxon>Malasseziomycetes</taxon>
        <taxon>Malasseziales</taxon>
        <taxon>Malasseziaceae</taxon>
        <taxon>Malassezia</taxon>
    </lineage>
</organism>
<evidence type="ECO:0000313" key="5">
    <source>
        <dbReference type="Proteomes" id="UP001214415"/>
    </source>
</evidence>
<dbReference type="PANTHER" id="PTHR12537">
    <property type="entry name" value="RNA BINDING PROTEIN PUMILIO-RELATED"/>
    <property type="match status" value="1"/>
</dbReference>
<gene>
    <name evidence="4" type="ORF">MEQU1_002037</name>
</gene>
<dbReference type="InterPro" id="IPR016024">
    <property type="entry name" value="ARM-type_fold"/>
</dbReference>
<dbReference type="Proteomes" id="UP001214415">
    <property type="component" value="Chromosome 3"/>
</dbReference>
<reference evidence="4" key="1">
    <citation type="submission" date="2023-03" db="EMBL/GenBank/DDBJ databases">
        <title>Mating type loci evolution in Malassezia.</title>
        <authorList>
            <person name="Coelho M.A."/>
        </authorList>
    </citation>
    <scope>NUCLEOTIDE SEQUENCE</scope>
    <source>
        <strain evidence="4">CBS 12830</strain>
    </source>
</reference>
<evidence type="ECO:0000256" key="2">
    <source>
        <dbReference type="PROSITE-ProRule" id="PRU00317"/>
    </source>
</evidence>